<dbReference type="PANTHER" id="PTHR22749">
    <property type="entry name" value="RIBOFLAVIN KINASE/FMN ADENYLYLTRANSFERASE"/>
    <property type="match status" value="1"/>
</dbReference>
<comment type="function">
    <text evidence="1">Catalyzes the phosphorylation of riboflavin to FMN followed by the adenylation of FMN to FAD.</text>
</comment>
<dbReference type="InterPro" id="IPR015865">
    <property type="entry name" value="Riboflavin_kinase_bac/euk"/>
</dbReference>
<dbReference type="EC" id="2.7.1.26" evidence="15"/>
<dbReference type="AlphaFoldDB" id="A0A1E1F086"/>
<dbReference type="SUPFAM" id="SSF82114">
    <property type="entry name" value="Riboflavin kinase-like"/>
    <property type="match status" value="1"/>
</dbReference>
<sequence length="313" mass="33913">MERLESGAPVPAHLRGAIMALGNFDGFHRGHQAVVARAIEWAKAEGRPAIVATFDPHPMRFFQPDAPSFRLTTLDQRQVLFARAGADAMMVFTFDAALSTRTAEEFVRLLAHDMGVAGVVTGQDFTFGKDRGGTAERLTELSAAVGMAAQAVAPVIGKDGHVISSSRIRDALKAGDCETATRLLSRPFAIQGQVQHGDKLGRTIGFPTANIDIGKYLRPAYGIYAVRGLLPDGRVLDGAANLGIRPSFDPPKELLEPHFFDFSESLYDQVIEVQMIRFLRPEAKFEGMDALTAQIAKDCDDARQILAGTPHVA</sequence>
<evidence type="ECO:0000256" key="7">
    <source>
        <dbReference type="ARBA" id="ARBA00022695"/>
    </source>
</evidence>
<evidence type="ECO:0000256" key="9">
    <source>
        <dbReference type="ARBA" id="ARBA00022777"/>
    </source>
</evidence>
<dbReference type="GO" id="GO:0003919">
    <property type="term" value="F:FMN adenylyltransferase activity"/>
    <property type="evidence" value="ECO:0007669"/>
    <property type="project" value="UniProtKB-UniRule"/>
</dbReference>
<evidence type="ECO:0000256" key="6">
    <source>
        <dbReference type="ARBA" id="ARBA00022679"/>
    </source>
</evidence>
<dbReference type="PANTHER" id="PTHR22749:SF6">
    <property type="entry name" value="RIBOFLAVIN KINASE"/>
    <property type="match status" value="1"/>
</dbReference>
<dbReference type="InterPro" id="IPR023468">
    <property type="entry name" value="Riboflavin_kinase"/>
</dbReference>
<reference evidence="17 18" key="1">
    <citation type="submission" date="2016-10" db="EMBL/GenBank/DDBJ databases">
        <title>Complete Genome Sequence of the Nonylphenol-Degrading Bacterium Sphingobium cloacae JCM 10874T.</title>
        <authorList>
            <person name="Ootsuka M."/>
            <person name="Nishizawa T."/>
            <person name="Ohta H."/>
        </authorList>
    </citation>
    <scope>NUCLEOTIDE SEQUENCE [LARGE SCALE GENOMIC DNA]</scope>
    <source>
        <strain evidence="17 18">JCM 10874</strain>
    </source>
</reference>
<keyword evidence="6 15" id="KW-0808">Transferase</keyword>
<dbReference type="NCBIfam" id="NF004160">
    <property type="entry name" value="PRK05627.1-3"/>
    <property type="match status" value="1"/>
</dbReference>
<dbReference type="FunFam" id="3.40.50.620:FF:000021">
    <property type="entry name" value="Riboflavin biosynthesis protein"/>
    <property type="match status" value="1"/>
</dbReference>
<evidence type="ECO:0000256" key="10">
    <source>
        <dbReference type="ARBA" id="ARBA00022827"/>
    </source>
</evidence>
<evidence type="ECO:0000256" key="3">
    <source>
        <dbReference type="ARBA" id="ARBA00005201"/>
    </source>
</evidence>
<dbReference type="GO" id="GO:0009231">
    <property type="term" value="P:riboflavin biosynthetic process"/>
    <property type="evidence" value="ECO:0007669"/>
    <property type="project" value="InterPro"/>
</dbReference>
<keyword evidence="9 15" id="KW-0418">Kinase</keyword>
<keyword evidence="5 15" id="KW-0288">FMN</keyword>
<keyword evidence="18" id="KW-1185">Reference proteome</keyword>
<feature type="domain" description="Riboflavin kinase" evidence="16">
    <location>
        <begin position="183"/>
        <end position="307"/>
    </location>
</feature>
<dbReference type="GO" id="GO:0008531">
    <property type="term" value="F:riboflavin kinase activity"/>
    <property type="evidence" value="ECO:0007669"/>
    <property type="project" value="UniProtKB-UniRule"/>
</dbReference>
<comment type="catalytic activity">
    <reaction evidence="14 15">
        <text>FMN + ATP + H(+) = FAD + diphosphate</text>
        <dbReference type="Rhea" id="RHEA:17237"/>
        <dbReference type="ChEBI" id="CHEBI:15378"/>
        <dbReference type="ChEBI" id="CHEBI:30616"/>
        <dbReference type="ChEBI" id="CHEBI:33019"/>
        <dbReference type="ChEBI" id="CHEBI:57692"/>
        <dbReference type="ChEBI" id="CHEBI:58210"/>
        <dbReference type="EC" id="2.7.7.2"/>
    </reaction>
</comment>
<dbReference type="GO" id="GO:0006747">
    <property type="term" value="P:FAD biosynthetic process"/>
    <property type="evidence" value="ECO:0007669"/>
    <property type="project" value="UniProtKB-UniRule"/>
</dbReference>
<dbReference type="InterPro" id="IPR023465">
    <property type="entry name" value="Riboflavin_kinase_dom_sf"/>
</dbReference>
<keyword evidence="7 15" id="KW-0548">Nucleotidyltransferase</keyword>
<evidence type="ECO:0000256" key="5">
    <source>
        <dbReference type="ARBA" id="ARBA00022643"/>
    </source>
</evidence>
<evidence type="ECO:0000256" key="8">
    <source>
        <dbReference type="ARBA" id="ARBA00022741"/>
    </source>
</evidence>
<dbReference type="SMART" id="SM00904">
    <property type="entry name" value="Flavokinase"/>
    <property type="match status" value="1"/>
</dbReference>
<comment type="similarity">
    <text evidence="15">Belongs to the ribF family.</text>
</comment>
<keyword evidence="4 15" id="KW-0285">Flavoprotein</keyword>
<dbReference type="UniPathway" id="UPA00277">
    <property type="reaction ID" value="UER00407"/>
</dbReference>
<keyword evidence="8 15" id="KW-0547">Nucleotide-binding</keyword>
<dbReference type="Pfam" id="PF01687">
    <property type="entry name" value="Flavokinase"/>
    <property type="match status" value="1"/>
</dbReference>
<evidence type="ECO:0000256" key="12">
    <source>
        <dbReference type="ARBA" id="ARBA00023268"/>
    </source>
</evidence>
<dbReference type="InterPro" id="IPR002606">
    <property type="entry name" value="Riboflavin_kinase_bac"/>
</dbReference>
<keyword evidence="10 15" id="KW-0274">FAD</keyword>
<evidence type="ECO:0000313" key="17">
    <source>
        <dbReference type="EMBL" id="BAV63904.1"/>
    </source>
</evidence>
<accession>A0A1E1F086</accession>
<dbReference type="EMBL" id="AP017655">
    <property type="protein sequence ID" value="BAV63904.1"/>
    <property type="molecule type" value="Genomic_DNA"/>
</dbReference>
<dbReference type="SUPFAM" id="SSF52374">
    <property type="entry name" value="Nucleotidylyl transferase"/>
    <property type="match status" value="1"/>
</dbReference>
<dbReference type="RefSeq" id="WP_066514228.1">
    <property type="nucleotide sequence ID" value="NZ_AP017655.1"/>
</dbReference>
<protein>
    <recommendedName>
        <fullName evidence="15">Riboflavin biosynthesis protein</fullName>
    </recommendedName>
    <domain>
        <recommendedName>
            <fullName evidence="15">Riboflavin kinase</fullName>
            <ecNumber evidence="15">2.7.1.26</ecNumber>
        </recommendedName>
        <alternativeName>
            <fullName evidence="15">Flavokinase</fullName>
        </alternativeName>
    </domain>
    <domain>
        <recommendedName>
            <fullName evidence="15">FMN adenylyltransferase</fullName>
            <ecNumber evidence="15">2.7.7.2</ecNumber>
        </recommendedName>
        <alternativeName>
            <fullName evidence="15">FAD pyrophosphorylase</fullName>
        </alternativeName>
        <alternativeName>
            <fullName evidence="15">FAD synthase</fullName>
        </alternativeName>
    </domain>
</protein>
<dbReference type="Pfam" id="PF06574">
    <property type="entry name" value="FAD_syn"/>
    <property type="match status" value="1"/>
</dbReference>
<dbReference type="PIRSF" id="PIRSF004491">
    <property type="entry name" value="FAD_Synth"/>
    <property type="match status" value="1"/>
</dbReference>
<dbReference type="UniPathway" id="UPA00276">
    <property type="reaction ID" value="UER00406"/>
</dbReference>
<dbReference type="Gene3D" id="2.40.30.30">
    <property type="entry name" value="Riboflavin kinase-like"/>
    <property type="match status" value="1"/>
</dbReference>
<evidence type="ECO:0000256" key="15">
    <source>
        <dbReference type="PIRNR" id="PIRNR004491"/>
    </source>
</evidence>
<keyword evidence="11 15" id="KW-0067">ATP-binding</keyword>
<evidence type="ECO:0000256" key="11">
    <source>
        <dbReference type="ARBA" id="ARBA00022840"/>
    </source>
</evidence>
<dbReference type="CDD" id="cd02064">
    <property type="entry name" value="FAD_synthetase_N"/>
    <property type="match status" value="1"/>
</dbReference>
<keyword evidence="12" id="KW-0511">Multifunctional enzyme</keyword>
<name>A0A1E1F086_9SPHN</name>
<dbReference type="OrthoDB" id="9803667at2"/>
<dbReference type="GO" id="GO:0009398">
    <property type="term" value="P:FMN biosynthetic process"/>
    <property type="evidence" value="ECO:0007669"/>
    <property type="project" value="UniProtKB-UniRule"/>
</dbReference>
<dbReference type="GO" id="GO:0005524">
    <property type="term" value="F:ATP binding"/>
    <property type="evidence" value="ECO:0007669"/>
    <property type="project" value="UniProtKB-UniRule"/>
</dbReference>
<evidence type="ECO:0000313" key="18">
    <source>
        <dbReference type="Proteomes" id="UP000218272"/>
    </source>
</evidence>
<dbReference type="Proteomes" id="UP000218272">
    <property type="component" value="Chromosome SCLO_1"/>
</dbReference>
<comment type="catalytic activity">
    <reaction evidence="13 15">
        <text>riboflavin + ATP = FMN + ADP + H(+)</text>
        <dbReference type="Rhea" id="RHEA:14357"/>
        <dbReference type="ChEBI" id="CHEBI:15378"/>
        <dbReference type="ChEBI" id="CHEBI:30616"/>
        <dbReference type="ChEBI" id="CHEBI:57986"/>
        <dbReference type="ChEBI" id="CHEBI:58210"/>
        <dbReference type="ChEBI" id="CHEBI:456216"/>
        <dbReference type="EC" id="2.7.1.26"/>
    </reaction>
</comment>
<dbReference type="Gene3D" id="3.40.50.620">
    <property type="entry name" value="HUPs"/>
    <property type="match status" value="1"/>
</dbReference>
<proteinExistence type="inferred from homology"/>
<evidence type="ECO:0000256" key="1">
    <source>
        <dbReference type="ARBA" id="ARBA00002121"/>
    </source>
</evidence>
<comment type="pathway">
    <text evidence="3 15">Cofactor biosynthesis; FMN biosynthesis; FMN from riboflavin (ATP route): step 1/1.</text>
</comment>
<dbReference type="KEGG" id="sclo:SCLO_1008640"/>
<dbReference type="EC" id="2.7.7.2" evidence="15"/>
<evidence type="ECO:0000259" key="16">
    <source>
        <dbReference type="SMART" id="SM00904"/>
    </source>
</evidence>
<evidence type="ECO:0000256" key="2">
    <source>
        <dbReference type="ARBA" id="ARBA00004726"/>
    </source>
</evidence>
<organism evidence="17 18">
    <name type="scientific">Sphingobium cloacae</name>
    <dbReference type="NCBI Taxonomy" id="120107"/>
    <lineage>
        <taxon>Bacteria</taxon>
        <taxon>Pseudomonadati</taxon>
        <taxon>Pseudomonadota</taxon>
        <taxon>Alphaproteobacteria</taxon>
        <taxon>Sphingomonadales</taxon>
        <taxon>Sphingomonadaceae</taxon>
        <taxon>Sphingobium</taxon>
    </lineage>
</organism>
<dbReference type="NCBIfam" id="TIGR00083">
    <property type="entry name" value="ribF"/>
    <property type="match status" value="1"/>
</dbReference>
<dbReference type="InterPro" id="IPR015864">
    <property type="entry name" value="FAD_synthase"/>
</dbReference>
<comment type="pathway">
    <text evidence="2 15">Cofactor biosynthesis; FAD biosynthesis; FAD from FMN: step 1/1.</text>
</comment>
<evidence type="ECO:0000256" key="4">
    <source>
        <dbReference type="ARBA" id="ARBA00022630"/>
    </source>
</evidence>
<evidence type="ECO:0000256" key="13">
    <source>
        <dbReference type="ARBA" id="ARBA00047880"/>
    </source>
</evidence>
<dbReference type="InterPro" id="IPR014729">
    <property type="entry name" value="Rossmann-like_a/b/a_fold"/>
</dbReference>
<evidence type="ECO:0000256" key="14">
    <source>
        <dbReference type="ARBA" id="ARBA00049494"/>
    </source>
</evidence>
<gene>
    <name evidence="17" type="ORF">SCLO_1008640</name>
</gene>